<dbReference type="InterPro" id="IPR036271">
    <property type="entry name" value="Tet_transcr_reg_TetR-rel_C_sf"/>
</dbReference>
<feature type="DNA-binding region" description="H-T-H motif" evidence="4">
    <location>
        <begin position="46"/>
        <end position="65"/>
    </location>
</feature>
<evidence type="ECO:0000259" key="5">
    <source>
        <dbReference type="PROSITE" id="PS50977"/>
    </source>
</evidence>
<keyword evidence="1" id="KW-0805">Transcription regulation</keyword>
<keyword evidence="7" id="KW-1185">Reference proteome</keyword>
<dbReference type="GO" id="GO:0000976">
    <property type="term" value="F:transcription cis-regulatory region binding"/>
    <property type="evidence" value="ECO:0007669"/>
    <property type="project" value="TreeGrafter"/>
</dbReference>
<dbReference type="SUPFAM" id="SSF46689">
    <property type="entry name" value="Homeodomain-like"/>
    <property type="match status" value="1"/>
</dbReference>
<accession>A0A7G7MCX1</accession>
<dbReference type="Gene3D" id="1.10.357.10">
    <property type="entry name" value="Tetracycline Repressor, domain 2"/>
    <property type="match status" value="1"/>
</dbReference>
<dbReference type="PANTHER" id="PTHR30055:SF234">
    <property type="entry name" value="HTH-TYPE TRANSCRIPTIONAL REGULATOR BETI"/>
    <property type="match status" value="1"/>
</dbReference>
<evidence type="ECO:0000256" key="2">
    <source>
        <dbReference type="ARBA" id="ARBA00023125"/>
    </source>
</evidence>
<dbReference type="AlphaFoldDB" id="A0A7G7MCX1"/>
<evidence type="ECO:0000256" key="1">
    <source>
        <dbReference type="ARBA" id="ARBA00023015"/>
    </source>
</evidence>
<evidence type="ECO:0000313" key="7">
    <source>
        <dbReference type="Proteomes" id="UP000515728"/>
    </source>
</evidence>
<keyword evidence="3" id="KW-0804">Transcription</keyword>
<keyword evidence="2 4" id="KW-0238">DNA-binding</keyword>
<dbReference type="Proteomes" id="UP000515728">
    <property type="component" value="Chromosome"/>
</dbReference>
<dbReference type="PRINTS" id="PR00455">
    <property type="entry name" value="HTHTETR"/>
</dbReference>
<dbReference type="SUPFAM" id="SSF48498">
    <property type="entry name" value="Tetracyclin repressor-like, C-terminal domain"/>
    <property type="match status" value="1"/>
</dbReference>
<dbReference type="EMBL" id="CP060131">
    <property type="protein sequence ID" value="QNG50632.1"/>
    <property type="molecule type" value="Genomic_DNA"/>
</dbReference>
<sequence length="220" mass="23950">MVRRVTVTSSGRPTSDRRAVRRRQTIEEILGLAEEVMTEEGVNGLSLSEVARRLGVAPPSLYKYFPSLAAVYESLFLLGQQRHLAEMRTAMTGRSGLDALHHGLDASGRWSLENRALAQLLFWRPVPSFEPSPDGLAVSAEMVAVQRATLREAVAAGELGDAADSEEAIHLLSTLIVGVISQAMSNEPDLPWGEGRFSPVFPRLMALFAAAYPPERRAVG</sequence>
<gene>
    <name evidence="6" type="ORF">H6H00_20705</name>
</gene>
<feature type="domain" description="HTH tetR-type" evidence="5">
    <location>
        <begin position="23"/>
        <end position="83"/>
    </location>
</feature>
<dbReference type="PROSITE" id="PS50977">
    <property type="entry name" value="HTH_TETR_2"/>
    <property type="match status" value="1"/>
</dbReference>
<organism evidence="6 7">
    <name type="scientific">Pseudonocardia petroleophila</name>
    <dbReference type="NCBI Taxonomy" id="37331"/>
    <lineage>
        <taxon>Bacteria</taxon>
        <taxon>Bacillati</taxon>
        <taxon>Actinomycetota</taxon>
        <taxon>Actinomycetes</taxon>
        <taxon>Pseudonocardiales</taxon>
        <taxon>Pseudonocardiaceae</taxon>
        <taxon>Pseudonocardia</taxon>
    </lineage>
</organism>
<evidence type="ECO:0000256" key="3">
    <source>
        <dbReference type="ARBA" id="ARBA00023163"/>
    </source>
</evidence>
<name>A0A7G7MCX1_9PSEU</name>
<evidence type="ECO:0000256" key="4">
    <source>
        <dbReference type="PROSITE-ProRule" id="PRU00335"/>
    </source>
</evidence>
<proteinExistence type="predicted"/>
<dbReference type="Pfam" id="PF00440">
    <property type="entry name" value="TetR_N"/>
    <property type="match status" value="1"/>
</dbReference>
<evidence type="ECO:0000313" key="6">
    <source>
        <dbReference type="EMBL" id="QNG50632.1"/>
    </source>
</evidence>
<protein>
    <submittedName>
        <fullName evidence="6">TetR/AcrR family transcriptional regulator</fullName>
    </submittedName>
</protein>
<dbReference type="KEGG" id="ppel:H6H00_20705"/>
<dbReference type="GO" id="GO:0003700">
    <property type="term" value="F:DNA-binding transcription factor activity"/>
    <property type="evidence" value="ECO:0007669"/>
    <property type="project" value="TreeGrafter"/>
</dbReference>
<reference evidence="6 7" key="1">
    <citation type="submission" date="2020-08" db="EMBL/GenBank/DDBJ databases">
        <authorList>
            <person name="Mo P."/>
        </authorList>
    </citation>
    <scope>NUCLEOTIDE SEQUENCE [LARGE SCALE GENOMIC DNA]</scope>
    <source>
        <strain evidence="6 7">CGMCC 4.1532</strain>
    </source>
</reference>
<dbReference type="InterPro" id="IPR009057">
    <property type="entry name" value="Homeodomain-like_sf"/>
</dbReference>
<dbReference type="InterPro" id="IPR001647">
    <property type="entry name" value="HTH_TetR"/>
</dbReference>
<dbReference type="PANTHER" id="PTHR30055">
    <property type="entry name" value="HTH-TYPE TRANSCRIPTIONAL REGULATOR RUTR"/>
    <property type="match status" value="1"/>
</dbReference>
<dbReference type="InterPro" id="IPR050109">
    <property type="entry name" value="HTH-type_TetR-like_transc_reg"/>
</dbReference>